<dbReference type="OrthoDB" id="9794917at2"/>
<evidence type="ECO:0000259" key="1">
    <source>
        <dbReference type="PROSITE" id="PS51819"/>
    </source>
</evidence>
<evidence type="ECO:0000313" key="2">
    <source>
        <dbReference type="EMBL" id="CUS03634.2"/>
    </source>
</evidence>
<dbReference type="PANTHER" id="PTHR21366">
    <property type="entry name" value="GLYOXALASE FAMILY PROTEIN"/>
    <property type="match status" value="1"/>
</dbReference>
<organism evidence="2 3">
    <name type="scientific">Candidatus Promineifilum breve</name>
    <dbReference type="NCBI Taxonomy" id="1806508"/>
    <lineage>
        <taxon>Bacteria</taxon>
        <taxon>Bacillati</taxon>
        <taxon>Chloroflexota</taxon>
        <taxon>Ardenticatenia</taxon>
        <taxon>Candidatus Promineifilales</taxon>
        <taxon>Candidatus Promineifilaceae</taxon>
        <taxon>Candidatus Promineifilum</taxon>
    </lineage>
</organism>
<dbReference type="AlphaFoldDB" id="A0A160T1X5"/>
<dbReference type="Gene3D" id="3.10.180.10">
    <property type="entry name" value="2,3-Dihydroxybiphenyl 1,2-Dioxygenase, domain 1"/>
    <property type="match status" value="1"/>
</dbReference>
<name>A0A160T1X5_9CHLR</name>
<gene>
    <name evidence="2" type="ORF">CFX0092_A1756</name>
</gene>
<dbReference type="RefSeq" id="WP_095043091.1">
    <property type="nucleotide sequence ID" value="NZ_LN890655.1"/>
</dbReference>
<reference evidence="2" key="1">
    <citation type="submission" date="2016-01" db="EMBL/GenBank/DDBJ databases">
        <authorList>
            <person name="Mcilroy J.S."/>
            <person name="Karst M S."/>
            <person name="Albertsen M."/>
        </authorList>
    </citation>
    <scope>NUCLEOTIDE SEQUENCE</scope>
    <source>
        <strain evidence="2">Cfx-K</strain>
    </source>
</reference>
<protein>
    <submittedName>
        <fullName evidence="2">Glyoxalase family protein</fullName>
    </submittedName>
</protein>
<sequence>MKATHIFETVIYADDLAAAERFYTEILGLEKYSGFGVAISFRTDHGVLLIFDPDKAILPNRGVPSHGPHGPGHLAFAARPDALDAWRDHLWAHGVAIEMEVNWEQGGTSIYFRDPAGNSIELAPPTLWGGGWEF</sequence>
<keyword evidence="3" id="KW-1185">Reference proteome</keyword>
<accession>A0A160T1X5</accession>
<dbReference type="Proteomes" id="UP000215027">
    <property type="component" value="Chromosome I"/>
</dbReference>
<dbReference type="InterPro" id="IPR004360">
    <property type="entry name" value="Glyas_Fos-R_dOase_dom"/>
</dbReference>
<feature type="domain" description="VOC" evidence="1">
    <location>
        <begin position="5"/>
        <end position="125"/>
    </location>
</feature>
<dbReference type="InterPro" id="IPR050383">
    <property type="entry name" value="GlyoxalaseI/FosfomycinResist"/>
</dbReference>
<dbReference type="SUPFAM" id="SSF54593">
    <property type="entry name" value="Glyoxalase/Bleomycin resistance protein/Dihydroxybiphenyl dioxygenase"/>
    <property type="match status" value="1"/>
</dbReference>
<proteinExistence type="predicted"/>
<dbReference type="EMBL" id="LN890655">
    <property type="protein sequence ID" value="CUS03634.2"/>
    <property type="molecule type" value="Genomic_DNA"/>
</dbReference>
<dbReference type="PROSITE" id="PS51819">
    <property type="entry name" value="VOC"/>
    <property type="match status" value="1"/>
</dbReference>
<dbReference type="Pfam" id="PF00903">
    <property type="entry name" value="Glyoxalase"/>
    <property type="match status" value="1"/>
</dbReference>
<dbReference type="InterPro" id="IPR029068">
    <property type="entry name" value="Glyas_Bleomycin-R_OHBP_Dase"/>
</dbReference>
<dbReference type="KEGG" id="pbf:CFX0092_A1756"/>
<evidence type="ECO:0000313" key="3">
    <source>
        <dbReference type="Proteomes" id="UP000215027"/>
    </source>
</evidence>
<dbReference type="InterPro" id="IPR037523">
    <property type="entry name" value="VOC_core"/>
</dbReference>